<dbReference type="EMBL" id="BT139975">
    <property type="protein sequence ID" value="AFK39770.1"/>
    <property type="molecule type" value="mRNA"/>
</dbReference>
<protein>
    <submittedName>
        <fullName evidence="2">Uncharacterized protein</fullName>
    </submittedName>
</protein>
<reference evidence="2" key="1">
    <citation type="submission" date="2012-05" db="EMBL/GenBank/DDBJ databases">
        <authorList>
            <person name="Krishnakumar V."/>
            <person name="Cheung F."/>
            <person name="Xiao Y."/>
            <person name="Chan A."/>
            <person name="Moskal W.A."/>
            <person name="Town C.D."/>
        </authorList>
    </citation>
    <scope>NUCLEOTIDE SEQUENCE</scope>
</reference>
<dbReference type="AlphaFoldDB" id="I3SHM8"/>
<organism evidence="2">
    <name type="scientific">Lotus japonicus</name>
    <name type="common">Lotus corniculatus var. japonicus</name>
    <dbReference type="NCBI Taxonomy" id="34305"/>
    <lineage>
        <taxon>Eukaryota</taxon>
        <taxon>Viridiplantae</taxon>
        <taxon>Streptophyta</taxon>
        <taxon>Embryophyta</taxon>
        <taxon>Tracheophyta</taxon>
        <taxon>Spermatophyta</taxon>
        <taxon>Magnoliopsida</taxon>
        <taxon>eudicotyledons</taxon>
        <taxon>Gunneridae</taxon>
        <taxon>Pentapetalae</taxon>
        <taxon>rosids</taxon>
        <taxon>fabids</taxon>
        <taxon>Fabales</taxon>
        <taxon>Fabaceae</taxon>
        <taxon>Papilionoideae</taxon>
        <taxon>50 kb inversion clade</taxon>
        <taxon>NPAAA clade</taxon>
        <taxon>Hologalegina</taxon>
        <taxon>robinioid clade</taxon>
        <taxon>Loteae</taxon>
        <taxon>Lotus</taxon>
    </lineage>
</organism>
<evidence type="ECO:0000313" key="2">
    <source>
        <dbReference type="EMBL" id="AFK39770.1"/>
    </source>
</evidence>
<accession>I3SHM8</accession>
<sequence length="97" mass="10968">MRLSRLSSSIHDLFSFFGFLMSFSSTSSFQLVPSLLSFLSRLLSLAVSWWVSVDSTVAEIESLEGLVWWREKEREGREGRGERGWSCKRGGGCGFHS</sequence>
<evidence type="ECO:0000256" key="1">
    <source>
        <dbReference type="SAM" id="MobiDB-lite"/>
    </source>
</evidence>
<proteinExistence type="evidence at transcript level"/>
<name>I3SHM8_LOTJA</name>
<feature type="region of interest" description="Disordered" evidence="1">
    <location>
        <begin position="73"/>
        <end position="97"/>
    </location>
</feature>
<feature type="compositionally biased region" description="Basic and acidic residues" evidence="1">
    <location>
        <begin position="73"/>
        <end position="85"/>
    </location>
</feature>